<accession>A0A4Y2C3E3</accession>
<keyword evidence="2" id="KW-1185">Reference proteome</keyword>
<dbReference type="AlphaFoldDB" id="A0A4Y2C3E3"/>
<dbReference type="GO" id="GO:0003676">
    <property type="term" value="F:nucleic acid binding"/>
    <property type="evidence" value="ECO:0007669"/>
    <property type="project" value="InterPro"/>
</dbReference>
<evidence type="ECO:0000313" key="2">
    <source>
        <dbReference type="Proteomes" id="UP000499080"/>
    </source>
</evidence>
<evidence type="ECO:0000313" key="1">
    <source>
        <dbReference type="EMBL" id="GBL98990.1"/>
    </source>
</evidence>
<dbReference type="Gene3D" id="3.30.420.10">
    <property type="entry name" value="Ribonuclease H-like superfamily/Ribonuclease H"/>
    <property type="match status" value="1"/>
</dbReference>
<comment type="caution">
    <text evidence="1">The sequence shown here is derived from an EMBL/GenBank/DDBJ whole genome shotgun (WGS) entry which is preliminary data.</text>
</comment>
<dbReference type="OrthoDB" id="6766291at2759"/>
<reference evidence="1 2" key="1">
    <citation type="journal article" date="2019" name="Sci. Rep.">
        <title>Orb-weaving spider Araneus ventricosus genome elucidates the spidroin gene catalogue.</title>
        <authorList>
            <person name="Kono N."/>
            <person name="Nakamura H."/>
            <person name="Ohtoshi R."/>
            <person name="Moran D.A.P."/>
            <person name="Shinohara A."/>
            <person name="Yoshida Y."/>
            <person name="Fujiwara M."/>
            <person name="Mori M."/>
            <person name="Tomita M."/>
            <person name="Arakawa K."/>
        </authorList>
    </citation>
    <scope>NUCLEOTIDE SEQUENCE [LARGE SCALE GENOMIC DNA]</scope>
</reference>
<dbReference type="Proteomes" id="UP000499080">
    <property type="component" value="Unassembled WGS sequence"/>
</dbReference>
<proteinExistence type="predicted"/>
<gene>
    <name evidence="1" type="ORF">AVEN_227503_1</name>
</gene>
<organism evidence="1 2">
    <name type="scientific">Araneus ventricosus</name>
    <name type="common">Orbweaver spider</name>
    <name type="synonym">Epeira ventricosa</name>
    <dbReference type="NCBI Taxonomy" id="182803"/>
    <lineage>
        <taxon>Eukaryota</taxon>
        <taxon>Metazoa</taxon>
        <taxon>Ecdysozoa</taxon>
        <taxon>Arthropoda</taxon>
        <taxon>Chelicerata</taxon>
        <taxon>Arachnida</taxon>
        <taxon>Araneae</taxon>
        <taxon>Araneomorphae</taxon>
        <taxon>Entelegynae</taxon>
        <taxon>Araneoidea</taxon>
        <taxon>Araneidae</taxon>
        <taxon>Araneus</taxon>
    </lineage>
</organism>
<evidence type="ECO:0008006" key="3">
    <source>
        <dbReference type="Google" id="ProtNLM"/>
    </source>
</evidence>
<dbReference type="InterPro" id="IPR036397">
    <property type="entry name" value="RNaseH_sf"/>
</dbReference>
<name>A0A4Y2C3E3_ARAVE</name>
<dbReference type="EMBL" id="BGPR01000144">
    <property type="protein sequence ID" value="GBL98990.1"/>
    <property type="molecule type" value="Genomic_DNA"/>
</dbReference>
<sequence>MELRTVMGAPLYIYTRNASRQAHVPQSLRRSMSFQHDGAPSHYTNDVHQNLNVIFVKHWICRGDSVQWPARSPETIMPRHWCTSRPLIQLKMSSLAS</sequence>
<protein>
    <recommendedName>
        <fullName evidence="3">Tc1-like transposase DDE domain-containing protein</fullName>
    </recommendedName>
</protein>